<evidence type="ECO:0000313" key="7">
    <source>
        <dbReference type="EMBL" id="RNB77871.1"/>
    </source>
</evidence>
<comment type="subunit">
    <text evidence="3">Heterodimer of a subunit A and a subunit B.</text>
</comment>
<accession>A0A3M8CR07</accession>
<dbReference type="RefSeq" id="WP_122913666.1">
    <property type="nucleotide sequence ID" value="NZ_RHHT01000027.1"/>
</dbReference>
<organism evidence="7 8">
    <name type="scientific">Brevibacillus panacihumi</name>
    <dbReference type="NCBI Taxonomy" id="497735"/>
    <lineage>
        <taxon>Bacteria</taxon>
        <taxon>Bacillati</taxon>
        <taxon>Bacillota</taxon>
        <taxon>Bacilli</taxon>
        <taxon>Bacillales</taxon>
        <taxon>Paenibacillaceae</taxon>
        <taxon>Brevibacillus</taxon>
    </lineage>
</organism>
<dbReference type="PANTHER" id="PTHR13707">
    <property type="entry name" value="KETOACID-COENZYME A TRANSFERASE"/>
    <property type="match status" value="1"/>
</dbReference>
<dbReference type="FunFam" id="3.40.1080.10:FF:000001">
    <property type="entry name" value="Succinyl-coa:3-ketoacid-coenzyme a transferase subunit b"/>
    <property type="match status" value="1"/>
</dbReference>
<dbReference type="InterPro" id="IPR012791">
    <property type="entry name" value="3-oxoacid_CoA-transf_B"/>
</dbReference>
<dbReference type="NCBIfam" id="TIGR02428">
    <property type="entry name" value="pcaJ_scoB_fam"/>
    <property type="match status" value="1"/>
</dbReference>
<keyword evidence="2 7" id="KW-0808">Transferase</keyword>
<evidence type="ECO:0000256" key="2">
    <source>
        <dbReference type="ARBA" id="ARBA00022679"/>
    </source>
</evidence>
<dbReference type="EMBL" id="RHHT01000027">
    <property type="protein sequence ID" value="RNB77871.1"/>
    <property type="molecule type" value="Genomic_DNA"/>
</dbReference>
<dbReference type="AlphaFoldDB" id="A0A3M8CR07"/>
<gene>
    <name evidence="7" type="ORF">EDM58_12710</name>
</gene>
<dbReference type="InterPro" id="IPR037171">
    <property type="entry name" value="NagB/RpiA_transferase-like"/>
</dbReference>
<dbReference type="GO" id="GO:0008410">
    <property type="term" value="F:CoA-transferase activity"/>
    <property type="evidence" value="ECO:0007669"/>
    <property type="project" value="InterPro"/>
</dbReference>
<dbReference type="Proteomes" id="UP000281915">
    <property type="component" value="Unassembled WGS sequence"/>
</dbReference>
<dbReference type="InterPro" id="IPR004165">
    <property type="entry name" value="CoA_trans_fam_I"/>
</dbReference>
<sequence length="218" mass="23188">MSLTREQIAMRAAQEVEDGFYVNLGIGMPTLVANYIPEGKTVVLQSENGLLGIGPYPTEDEIDPDLINAGKETVTAIPGAAYFSSAESFAMIRGGHIDLAILGAMEVSEKGDLANWMIPGKMIKGMGGAMDLVHGAKKIVVIMDHVNKHGETKILNECALPLTGKGVVNRIITDRAVMDVTPEGLVLLEVAEGYTAEDIQACTQPKLIVSPTLKTIGL</sequence>
<dbReference type="PANTHER" id="PTHR13707:SF57">
    <property type="entry name" value="SUCCINYL-COA:3-KETOACID COENZYME A TRANSFERASE SUBUNIT B-RELATED"/>
    <property type="match status" value="1"/>
</dbReference>
<evidence type="ECO:0000256" key="4">
    <source>
        <dbReference type="ARBA" id="ARBA00072796"/>
    </source>
</evidence>
<evidence type="ECO:0000256" key="1">
    <source>
        <dbReference type="ARBA" id="ARBA00007047"/>
    </source>
</evidence>
<proteinExistence type="inferred from homology"/>
<dbReference type="Pfam" id="PF01144">
    <property type="entry name" value="CoA_trans"/>
    <property type="match status" value="1"/>
</dbReference>
<evidence type="ECO:0000256" key="5">
    <source>
        <dbReference type="ARBA" id="ARBA00081138"/>
    </source>
</evidence>
<evidence type="ECO:0000313" key="8">
    <source>
        <dbReference type="Proteomes" id="UP000281915"/>
    </source>
</evidence>
<protein>
    <recommendedName>
        <fullName evidence="4">Probable succinyl-CoA:3-ketoacid coenzyme A transferase subunit B</fullName>
    </recommendedName>
    <alternativeName>
        <fullName evidence="6">OXCT B</fullName>
    </alternativeName>
    <alternativeName>
        <fullName evidence="5">Succinyl-CoA:3-oxoacid CoA-transferase</fullName>
    </alternativeName>
</protein>
<dbReference type="SMART" id="SM00882">
    <property type="entry name" value="CoA_trans"/>
    <property type="match status" value="1"/>
</dbReference>
<comment type="caution">
    <text evidence="7">The sequence shown here is derived from an EMBL/GenBank/DDBJ whole genome shotgun (WGS) entry which is preliminary data.</text>
</comment>
<evidence type="ECO:0000256" key="3">
    <source>
        <dbReference type="ARBA" id="ARBA00065483"/>
    </source>
</evidence>
<dbReference type="Gene3D" id="3.40.1080.10">
    <property type="entry name" value="Glutaconate Coenzyme A-transferase"/>
    <property type="match status" value="1"/>
</dbReference>
<dbReference type="InterPro" id="IPR004164">
    <property type="entry name" value="CoA_transf_AS"/>
</dbReference>
<name>A0A3M8CR07_9BACL</name>
<dbReference type="PROSITE" id="PS01274">
    <property type="entry name" value="COA_TRANSF_2"/>
    <property type="match status" value="1"/>
</dbReference>
<reference evidence="7 8" key="1">
    <citation type="submission" date="2018-10" db="EMBL/GenBank/DDBJ databases">
        <title>Phylogenomics of Brevibacillus.</title>
        <authorList>
            <person name="Dunlap C."/>
        </authorList>
    </citation>
    <scope>NUCLEOTIDE SEQUENCE [LARGE SCALE GENOMIC DNA]</scope>
    <source>
        <strain evidence="7 8">JCM 15085</strain>
    </source>
</reference>
<comment type="similarity">
    <text evidence="1">Belongs to the 3-oxoacid CoA-transferase subunit B family.</text>
</comment>
<evidence type="ECO:0000256" key="6">
    <source>
        <dbReference type="ARBA" id="ARBA00081146"/>
    </source>
</evidence>
<dbReference type="SUPFAM" id="SSF100950">
    <property type="entry name" value="NagB/RpiA/CoA transferase-like"/>
    <property type="match status" value="1"/>
</dbReference>